<dbReference type="PIRSF" id="PIRSF003113">
    <property type="entry name" value="BolA"/>
    <property type="match status" value="1"/>
</dbReference>
<reference evidence="2 3" key="1">
    <citation type="journal article" date="2021" name="Arch. Microbiol.">
        <title>Thalassobius aquimarinus sp. nov., isolated from the Sea of Japan seashore.</title>
        <authorList>
            <person name="Kurilenko V.V."/>
            <person name="Romanenko L.A."/>
            <person name="Chernysheva N.Y."/>
            <person name="Velansky P.V."/>
            <person name="Tekutyeva L.A."/>
            <person name="Isaeva M.P."/>
            <person name="Mikhailov V.V."/>
        </authorList>
    </citation>
    <scope>NUCLEOTIDE SEQUENCE [LARGE SCALE GENOMIC DNA]</scope>
    <source>
        <strain evidence="2 3">KMM 8518</strain>
    </source>
</reference>
<dbReference type="EMBL" id="JADMKU010000006">
    <property type="protein sequence ID" value="MBR9651217.1"/>
    <property type="molecule type" value="Genomic_DNA"/>
</dbReference>
<dbReference type="InterPro" id="IPR036065">
    <property type="entry name" value="BolA-like_sf"/>
</dbReference>
<evidence type="ECO:0000313" key="3">
    <source>
        <dbReference type="Proteomes" id="UP001195941"/>
    </source>
</evidence>
<evidence type="ECO:0000313" key="2">
    <source>
        <dbReference type="EMBL" id="MBR9651217.1"/>
    </source>
</evidence>
<dbReference type="Pfam" id="PF01722">
    <property type="entry name" value="BolA"/>
    <property type="match status" value="1"/>
</dbReference>
<accession>A0ABS5HQZ2</accession>
<protein>
    <submittedName>
        <fullName evidence="2">BolA family transcriptional regulator</fullName>
    </submittedName>
</protein>
<dbReference type="SUPFAM" id="SSF82657">
    <property type="entry name" value="BolA-like"/>
    <property type="match status" value="1"/>
</dbReference>
<comment type="caution">
    <text evidence="2">The sequence shown here is derived from an EMBL/GenBank/DDBJ whole genome shotgun (WGS) entry which is preliminary data.</text>
</comment>
<dbReference type="PANTHER" id="PTHR46230">
    <property type="match status" value="1"/>
</dbReference>
<evidence type="ECO:0000256" key="1">
    <source>
        <dbReference type="RuleBase" id="RU003860"/>
    </source>
</evidence>
<name>A0ABS5HQZ2_9RHOB</name>
<gene>
    <name evidence="2" type="ORF">IT775_08800</name>
</gene>
<comment type="similarity">
    <text evidence="1">Belongs to the BolA/IbaG family.</text>
</comment>
<sequence length="85" mass="9329">MSRKSQIESRLSAAFSPDFLAVTDESEMHRGHAGYGPGGESHFRVKIRAAALADLSRIDRHRAIHRVLGADLISQIHALALEVEP</sequence>
<dbReference type="PANTHER" id="PTHR46230:SF7">
    <property type="entry name" value="BOLA-LIKE PROTEIN 1"/>
    <property type="match status" value="1"/>
</dbReference>
<dbReference type="InterPro" id="IPR002634">
    <property type="entry name" value="BolA"/>
</dbReference>
<proteinExistence type="inferred from homology"/>
<keyword evidence="3" id="KW-1185">Reference proteome</keyword>
<organism evidence="2 3">
    <name type="scientific">Thalassovita aquimarina</name>
    <dbReference type="NCBI Taxonomy" id="2785917"/>
    <lineage>
        <taxon>Bacteria</taxon>
        <taxon>Pseudomonadati</taxon>
        <taxon>Pseudomonadota</taxon>
        <taxon>Alphaproteobacteria</taxon>
        <taxon>Rhodobacterales</taxon>
        <taxon>Roseobacteraceae</taxon>
        <taxon>Thalassovita</taxon>
    </lineage>
</organism>
<dbReference type="Gene3D" id="3.30.300.90">
    <property type="entry name" value="BolA-like"/>
    <property type="match status" value="1"/>
</dbReference>
<dbReference type="RefSeq" id="WP_212700737.1">
    <property type="nucleotide sequence ID" value="NZ_JADMKU010000006.1"/>
</dbReference>
<dbReference type="Proteomes" id="UP001195941">
    <property type="component" value="Unassembled WGS sequence"/>
</dbReference>